<dbReference type="EMBL" id="HAED01011417">
    <property type="protein sequence ID" value="SBQ97736.1"/>
    <property type="molecule type" value="Transcribed_RNA"/>
</dbReference>
<name>A0A1A8IKN5_NOTKU</name>
<evidence type="ECO:0000259" key="3">
    <source>
        <dbReference type="PROSITE" id="PS50041"/>
    </source>
</evidence>
<dbReference type="InterPro" id="IPR016187">
    <property type="entry name" value="CTDL_fold"/>
</dbReference>
<reference evidence="4" key="1">
    <citation type="submission" date="2016-05" db="EMBL/GenBank/DDBJ databases">
        <authorList>
            <person name="Lavstsen T."/>
            <person name="Jespersen J.S."/>
        </authorList>
    </citation>
    <scope>NUCLEOTIDE SEQUENCE</scope>
    <source>
        <tissue evidence="4">Brain</tissue>
    </source>
</reference>
<feature type="signal peptide" evidence="2">
    <location>
        <begin position="1"/>
        <end position="21"/>
    </location>
</feature>
<dbReference type="CDD" id="cd00037">
    <property type="entry name" value="CLECT"/>
    <property type="match status" value="1"/>
</dbReference>
<keyword evidence="2" id="KW-0732">Signal</keyword>
<dbReference type="PANTHER" id="PTHR22803">
    <property type="entry name" value="MANNOSE, PHOSPHOLIPASE, LECTIN RECEPTOR RELATED"/>
    <property type="match status" value="1"/>
</dbReference>
<feature type="domain" description="C-type lectin" evidence="3">
    <location>
        <begin position="63"/>
        <end position="180"/>
    </location>
</feature>
<gene>
    <name evidence="4" type="primary">Nfu_g_1_019177</name>
</gene>
<dbReference type="SUPFAM" id="SSF56436">
    <property type="entry name" value="C-type lectin-like"/>
    <property type="match status" value="1"/>
</dbReference>
<dbReference type="InterPro" id="IPR001304">
    <property type="entry name" value="C-type_lectin-like"/>
</dbReference>
<dbReference type="InterPro" id="IPR050111">
    <property type="entry name" value="C-type_lectin/snaclec_domain"/>
</dbReference>
<sequence length="184" mass="19944">MMLSVSLCVWIVVAVTQTADSQEDENAPSVPTEAFPETEQPAMDGTEGDYFADFTCSDGFTKYSTQCLLYVPQAMSWNEAKENCRSMGSSLASAFSGFQASEVHHEMKRAGDTSGKVWVGGHKSPEDVNWSWDGVSYFNGVGDFCGEEPHENNCLEITADDDSACLGDTDCDTKLPSVCGTILM</sequence>
<dbReference type="PROSITE" id="PS50041">
    <property type="entry name" value="C_TYPE_LECTIN_2"/>
    <property type="match status" value="1"/>
</dbReference>
<accession>A0A1A8IKN5</accession>
<reference evidence="4" key="2">
    <citation type="submission" date="2016-06" db="EMBL/GenBank/DDBJ databases">
        <title>The genome of a short-lived fish provides insights into sex chromosome evolution and the genetic control of aging.</title>
        <authorList>
            <person name="Reichwald K."/>
            <person name="Felder M."/>
            <person name="Petzold A."/>
            <person name="Koch P."/>
            <person name="Groth M."/>
            <person name="Platzer M."/>
        </authorList>
    </citation>
    <scope>NUCLEOTIDE SEQUENCE</scope>
    <source>
        <tissue evidence="4">Brain</tissue>
    </source>
</reference>
<dbReference type="AlphaFoldDB" id="A0A1A8IKN5"/>
<proteinExistence type="predicted"/>
<feature type="chain" id="PRO_5015057167" description="C-type lectin domain-containing protein" evidence="2">
    <location>
        <begin position="22"/>
        <end position="184"/>
    </location>
</feature>
<dbReference type="Pfam" id="PF00059">
    <property type="entry name" value="Lectin_C"/>
    <property type="match status" value="1"/>
</dbReference>
<feature type="region of interest" description="Disordered" evidence="1">
    <location>
        <begin position="20"/>
        <end position="39"/>
    </location>
</feature>
<organism evidence="4">
    <name type="scientific">Nothobranchius kuhntae</name>
    <name type="common">Beira killifish</name>
    <dbReference type="NCBI Taxonomy" id="321403"/>
    <lineage>
        <taxon>Eukaryota</taxon>
        <taxon>Metazoa</taxon>
        <taxon>Chordata</taxon>
        <taxon>Craniata</taxon>
        <taxon>Vertebrata</taxon>
        <taxon>Euteleostomi</taxon>
        <taxon>Actinopterygii</taxon>
        <taxon>Neopterygii</taxon>
        <taxon>Teleostei</taxon>
        <taxon>Neoteleostei</taxon>
        <taxon>Acanthomorphata</taxon>
        <taxon>Ovalentaria</taxon>
        <taxon>Atherinomorphae</taxon>
        <taxon>Cyprinodontiformes</taxon>
        <taxon>Nothobranchiidae</taxon>
        <taxon>Nothobranchius</taxon>
    </lineage>
</organism>
<evidence type="ECO:0000256" key="1">
    <source>
        <dbReference type="SAM" id="MobiDB-lite"/>
    </source>
</evidence>
<evidence type="ECO:0000313" key="4">
    <source>
        <dbReference type="EMBL" id="SBQ97736.1"/>
    </source>
</evidence>
<dbReference type="SMART" id="SM00034">
    <property type="entry name" value="CLECT"/>
    <property type="match status" value="1"/>
</dbReference>
<evidence type="ECO:0000256" key="2">
    <source>
        <dbReference type="SAM" id="SignalP"/>
    </source>
</evidence>
<protein>
    <recommendedName>
        <fullName evidence="3">C-type lectin domain-containing protein</fullName>
    </recommendedName>
</protein>
<dbReference type="Gene3D" id="3.10.100.10">
    <property type="entry name" value="Mannose-Binding Protein A, subunit A"/>
    <property type="match status" value="1"/>
</dbReference>
<dbReference type="EMBL" id="HAEE01010077">
    <property type="protein sequence ID" value="SBR30127.1"/>
    <property type="molecule type" value="Transcribed_RNA"/>
</dbReference>
<dbReference type="InterPro" id="IPR016186">
    <property type="entry name" value="C-type_lectin-like/link_sf"/>
</dbReference>